<name>A0ABU2XEA2_9ACTN</name>
<sequence length="113" mass="12359">MRVPLSIGIGKRTLDLLGDATGGVIENPFDKVLYWLIAPGAAVAWDMSRLPSIDVWGATAYIEVPPAARTTGPGVHWRVPLRYDRYLTDPVALLAALRTATREALGPREEAHR</sequence>
<protein>
    <submittedName>
        <fullName evidence="1">Uncharacterized protein</fullName>
    </submittedName>
</protein>
<gene>
    <name evidence="1" type="ORF">RND15_14345</name>
</gene>
<keyword evidence="2" id="KW-1185">Reference proteome</keyword>
<organism evidence="1 2">
    <name type="scientific">Streptomyces lonegramiae</name>
    <dbReference type="NCBI Taxonomy" id="3075524"/>
    <lineage>
        <taxon>Bacteria</taxon>
        <taxon>Bacillati</taxon>
        <taxon>Actinomycetota</taxon>
        <taxon>Actinomycetes</taxon>
        <taxon>Kitasatosporales</taxon>
        <taxon>Streptomycetaceae</taxon>
        <taxon>Streptomyces</taxon>
    </lineage>
</organism>
<reference evidence="1" key="1">
    <citation type="submission" date="2024-05" db="EMBL/GenBank/DDBJ databases">
        <title>30 novel species of actinomycetes from the DSMZ collection.</title>
        <authorList>
            <person name="Nouioui I."/>
        </authorList>
    </citation>
    <scope>NUCLEOTIDE SEQUENCE</scope>
    <source>
        <strain evidence="1">DSM 41529</strain>
    </source>
</reference>
<evidence type="ECO:0000313" key="2">
    <source>
        <dbReference type="Proteomes" id="UP001180754"/>
    </source>
</evidence>
<accession>A0ABU2XEA2</accession>
<dbReference type="Proteomes" id="UP001180754">
    <property type="component" value="Unassembled WGS sequence"/>
</dbReference>
<evidence type="ECO:0000313" key="1">
    <source>
        <dbReference type="EMBL" id="MDT0543870.1"/>
    </source>
</evidence>
<dbReference type="RefSeq" id="WP_311724285.1">
    <property type="nucleotide sequence ID" value="NZ_JAVRFD010000006.1"/>
</dbReference>
<proteinExistence type="predicted"/>
<comment type="caution">
    <text evidence="1">The sequence shown here is derived from an EMBL/GenBank/DDBJ whole genome shotgun (WGS) entry which is preliminary data.</text>
</comment>
<dbReference type="EMBL" id="JAVRFD010000006">
    <property type="protein sequence ID" value="MDT0543870.1"/>
    <property type="molecule type" value="Genomic_DNA"/>
</dbReference>